<dbReference type="Proteomes" id="UP000633278">
    <property type="component" value="Unassembled WGS sequence"/>
</dbReference>
<organism evidence="2 3">
    <name type="scientific">Polaribacter pacificus</name>
    <dbReference type="NCBI Taxonomy" id="1775173"/>
    <lineage>
        <taxon>Bacteria</taxon>
        <taxon>Pseudomonadati</taxon>
        <taxon>Bacteroidota</taxon>
        <taxon>Flavobacteriia</taxon>
        <taxon>Flavobacteriales</taxon>
        <taxon>Flavobacteriaceae</taxon>
    </lineage>
</organism>
<reference evidence="2" key="1">
    <citation type="journal article" date="2014" name="Int. J. Syst. Evol. Microbiol.">
        <title>Complete genome sequence of Corynebacterium casei LMG S-19264T (=DSM 44701T), isolated from a smear-ripened cheese.</title>
        <authorList>
            <consortium name="US DOE Joint Genome Institute (JGI-PGF)"/>
            <person name="Walter F."/>
            <person name="Albersmeier A."/>
            <person name="Kalinowski J."/>
            <person name="Ruckert C."/>
        </authorList>
    </citation>
    <scope>NUCLEOTIDE SEQUENCE</scope>
    <source>
        <strain evidence="2">CGMCC 1.15763</strain>
    </source>
</reference>
<keyword evidence="1" id="KW-0472">Membrane</keyword>
<comment type="caution">
    <text evidence="2">The sequence shown here is derived from an EMBL/GenBank/DDBJ whole genome shotgun (WGS) entry which is preliminary data.</text>
</comment>
<dbReference type="InterPro" id="IPR025250">
    <property type="entry name" value="DUF4199"/>
</dbReference>
<proteinExistence type="predicted"/>
<keyword evidence="1" id="KW-0812">Transmembrane</keyword>
<evidence type="ECO:0000256" key="1">
    <source>
        <dbReference type="SAM" id="Phobius"/>
    </source>
</evidence>
<protein>
    <recommendedName>
        <fullName evidence="4">DUF4199 domain-containing protein</fullName>
    </recommendedName>
</protein>
<feature type="transmembrane region" description="Helical" evidence="1">
    <location>
        <begin position="80"/>
        <end position="101"/>
    </location>
</feature>
<dbReference type="AlphaFoldDB" id="A0A917MGY0"/>
<feature type="transmembrane region" description="Helical" evidence="1">
    <location>
        <begin position="40"/>
        <end position="59"/>
    </location>
</feature>
<sequence>MENQKATSKSIILNYGLYLGIISVLLSLIVYAMGDAHTPHWSISLIGFALLVVLIVLGIKKYKESNDGFISWGQAVKVGVGIALISAVISIAYQQVFVNFIEPDFMNVAMELQNQRMIDQGLTSEQIDAANEMGKNFSGPVISSAIGLIVSAFLGFVISAIAGAIMKQSKEEQY</sequence>
<keyword evidence="3" id="KW-1185">Reference proteome</keyword>
<reference evidence="2" key="2">
    <citation type="submission" date="2020-09" db="EMBL/GenBank/DDBJ databases">
        <authorList>
            <person name="Sun Q."/>
            <person name="Zhou Y."/>
        </authorList>
    </citation>
    <scope>NUCLEOTIDE SEQUENCE</scope>
    <source>
        <strain evidence="2">CGMCC 1.15763</strain>
    </source>
</reference>
<feature type="transmembrane region" description="Helical" evidence="1">
    <location>
        <begin position="141"/>
        <end position="165"/>
    </location>
</feature>
<name>A0A917MGY0_9FLAO</name>
<evidence type="ECO:0000313" key="3">
    <source>
        <dbReference type="Proteomes" id="UP000633278"/>
    </source>
</evidence>
<dbReference type="Pfam" id="PF13858">
    <property type="entry name" value="DUF4199"/>
    <property type="match status" value="1"/>
</dbReference>
<gene>
    <name evidence="2" type="ORF">GCM10011416_21140</name>
</gene>
<keyword evidence="1" id="KW-1133">Transmembrane helix</keyword>
<evidence type="ECO:0000313" key="2">
    <source>
        <dbReference type="EMBL" id="GGH02129.1"/>
    </source>
</evidence>
<dbReference type="EMBL" id="BMJW01000003">
    <property type="protein sequence ID" value="GGH02129.1"/>
    <property type="molecule type" value="Genomic_DNA"/>
</dbReference>
<accession>A0A917MGY0</accession>
<feature type="transmembrane region" description="Helical" evidence="1">
    <location>
        <begin position="12"/>
        <end position="34"/>
    </location>
</feature>
<dbReference type="RefSeq" id="WP_188599319.1">
    <property type="nucleotide sequence ID" value="NZ_BMJW01000003.1"/>
</dbReference>
<evidence type="ECO:0008006" key="4">
    <source>
        <dbReference type="Google" id="ProtNLM"/>
    </source>
</evidence>